<dbReference type="FunFam" id="1.20.20.10:FF:000003">
    <property type="entry name" value="Atp synthase f complex subunit mitochondrial"/>
    <property type="match status" value="1"/>
</dbReference>
<keyword evidence="5" id="KW-0138">CF(0)</keyword>
<keyword evidence="9 13" id="KW-0406">Ion transport</keyword>
<dbReference type="PANTHER" id="PTHR10031:SF0">
    <property type="entry name" value="ATPASE PROTEIN 9"/>
    <property type="match status" value="1"/>
</dbReference>
<dbReference type="GO" id="GO:0008289">
    <property type="term" value="F:lipid binding"/>
    <property type="evidence" value="ECO:0007669"/>
    <property type="project" value="UniProtKB-KW"/>
</dbReference>
<keyword evidence="12 13" id="KW-0472">Membrane</keyword>
<evidence type="ECO:0000256" key="7">
    <source>
        <dbReference type="ARBA" id="ARBA00022781"/>
    </source>
</evidence>
<proteinExistence type="inferred from homology"/>
<dbReference type="InterPro" id="IPR020537">
    <property type="entry name" value="ATP_synth_F0_csu_DDCD_BS"/>
</dbReference>
<keyword evidence="11 13" id="KW-0496">Mitochondrion</keyword>
<reference evidence="15" key="1">
    <citation type="submission" date="2002-11" db="EMBL/GenBank/DDBJ databases">
        <authorList>
            <person name="Lang F.B.F."/>
        </authorList>
    </citation>
    <scope>NUCLEOTIDE SEQUENCE</scope>
    <source>
        <strain evidence="15">JEL94</strain>
    </source>
</reference>
<feature type="transmembrane region" description="Helical" evidence="13">
    <location>
        <begin position="12"/>
        <end position="33"/>
    </location>
</feature>
<keyword evidence="10 13" id="KW-0446">Lipid-binding</keyword>
<dbReference type="GO" id="GO:0015986">
    <property type="term" value="P:proton motive force-driven ATP synthesis"/>
    <property type="evidence" value="ECO:0007669"/>
    <property type="project" value="InterPro"/>
</dbReference>
<dbReference type="PRINTS" id="PR00124">
    <property type="entry name" value="ATPASEC"/>
</dbReference>
<dbReference type="GO" id="GO:0016787">
    <property type="term" value="F:hydrolase activity"/>
    <property type="evidence" value="ECO:0007669"/>
    <property type="project" value="UniProtKB-KW"/>
</dbReference>
<dbReference type="InterPro" id="IPR000454">
    <property type="entry name" value="ATP_synth_F0_csu"/>
</dbReference>
<comment type="subcellular location">
    <subcellularLocation>
        <location evidence="1 13">Mitochondrion membrane</location>
        <topology evidence="1 13">Multi-pass membrane protein</topology>
    </subcellularLocation>
</comment>
<evidence type="ECO:0000256" key="6">
    <source>
        <dbReference type="ARBA" id="ARBA00022692"/>
    </source>
</evidence>
<dbReference type="EMBL" id="AY182005">
    <property type="protein sequence ID" value="AAO62891.1"/>
    <property type="molecule type" value="Genomic_DNA"/>
</dbReference>
<geneLocation type="mitochondrion" evidence="15"/>
<evidence type="ECO:0000256" key="3">
    <source>
        <dbReference type="ARBA" id="ARBA00019317"/>
    </source>
</evidence>
<dbReference type="PROSITE" id="PS00605">
    <property type="entry name" value="ATPASE_C"/>
    <property type="match status" value="1"/>
</dbReference>
<dbReference type="InterPro" id="IPR035921">
    <property type="entry name" value="F/V-ATP_Csub_sf"/>
</dbReference>
<comment type="subunit">
    <text evidence="13">F-type ATPases have 2 components, CF(1) - the catalytic core - and CF(0) - the membrane proton channel. CF(1) has five subunits: alpha(3), beta(3), gamma(1), delta(1), epsilon(1). CF(0) has three main subunits: a, b and c.</text>
</comment>
<evidence type="ECO:0000256" key="10">
    <source>
        <dbReference type="ARBA" id="ARBA00023121"/>
    </source>
</evidence>
<protein>
    <recommendedName>
        <fullName evidence="3 13">ATP synthase subunit 9, mitochondrial</fullName>
    </recommendedName>
</protein>
<evidence type="ECO:0000256" key="1">
    <source>
        <dbReference type="ARBA" id="ARBA00004225"/>
    </source>
</evidence>
<dbReference type="GO" id="GO:0031966">
    <property type="term" value="C:mitochondrial membrane"/>
    <property type="evidence" value="ECO:0007669"/>
    <property type="project" value="UniProtKB-SubCell"/>
</dbReference>
<comment type="similarity">
    <text evidence="2 13">Belongs to the ATPase C chain family.</text>
</comment>
<accession>Q85JC2</accession>
<keyword evidence="4 13" id="KW-0813">Transport</keyword>
<evidence type="ECO:0000256" key="4">
    <source>
        <dbReference type="ARBA" id="ARBA00022448"/>
    </source>
</evidence>
<gene>
    <name evidence="15" type="primary">atp9</name>
</gene>
<dbReference type="PANTHER" id="PTHR10031">
    <property type="entry name" value="ATP SYNTHASE LIPID-BINDING PROTEIN, MITOCHONDRIAL"/>
    <property type="match status" value="1"/>
</dbReference>
<dbReference type="GeneID" id="807324"/>
<evidence type="ECO:0000256" key="5">
    <source>
        <dbReference type="ARBA" id="ARBA00022547"/>
    </source>
</evidence>
<dbReference type="SUPFAM" id="SSF81333">
    <property type="entry name" value="F1F0 ATP synthase subunit C"/>
    <property type="match status" value="1"/>
</dbReference>
<dbReference type="CDD" id="cd18182">
    <property type="entry name" value="ATP-synt_Fo_c_ATP5G3"/>
    <property type="match status" value="1"/>
</dbReference>
<evidence type="ECO:0000259" key="14">
    <source>
        <dbReference type="Pfam" id="PF00137"/>
    </source>
</evidence>
<evidence type="ECO:0000256" key="8">
    <source>
        <dbReference type="ARBA" id="ARBA00022989"/>
    </source>
</evidence>
<dbReference type="GO" id="GO:0033177">
    <property type="term" value="C:proton-transporting two-sector ATPase complex, proton-transporting domain"/>
    <property type="evidence" value="ECO:0007669"/>
    <property type="project" value="InterPro"/>
</dbReference>
<dbReference type="InterPro" id="IPR002379">
    <property type="entry name" value="ATPase_proteolipid_c-like_dom"/>
</dbReference>
<keyword evidence="7 13" id="KW-0375">Hydrogen ion transport</keyword>
<keyword evidence="15" id="KW-0378">Hydrolase</keyword>
<dbReference type="GO" id="GO:0015078">
    <property type="term" value="F:proton transmembrane transporter activity"/>
    <property type="evidence" value="ECO:0007669"/>
    <property type="project" value="InterPro"/>
</dbReference>
<evidence type="ECO:0000256" key="2">
    <source>
        <dbReference type="ARBA" id="ARBA00006704"/>
    </source>
</evidence>
<dbReference type="AlphaFoldDB" id="Q85JC2"/>
<evidence type="ECO:0000256" key="13">
    <source>
        <dbReference type="RuleBase" id="RU004221"/>
    </source>
</evidence>
<dbReference type="Gene3D" id="1.20.20.10">
    <property type="entry name" value="F1F0 ATP synthase subunit C"/>
    <property type="match status" value="1"/>
</dbReference>
<evidence type="ECO:0000313" key="15">
    <source>
        <dbReference type="EMBL" id="AAO62891.1"/>
    </source>
</evidence>
<evidence type="ECO:0000256" key="11">
    <source>
        <dbReference type="ARBA" id="ARBA00023128"/>
    </source>
</evidence>
<feature type="domain" description="V-ATPase proteolipid subunit C-like" evidence="14">
    <location>
        <begin position="8"/>
        <end position="70"/>
    </location>
</feature>
<dbReference type="RefSeq" id="NP_847979.1">
    <property type="nucleotide sequence ID" value="NC_004760.1"/>
</dbReference>
<keyword evidence="8 13" id="KW-1133">Transmembrane helix</keyword>
<organism evidence="15">
    <name type="scientific">Harpochytrium sp. JEL94</name>
    <dbReference type="NCBI Taxonomy" id="109764"/>
    <lineage>
        <taxon>Eukaryota</taxon>
        <taxon>Fungi</taxon>
        <taxon>Fungi incertae sedis</taxon>
        <taxon>Chytridiomycota</taxon>
        <taxon>Chytridiomycota incertae sedis</taxon>
        <taxon>Monoblepharidomycetes</taxon>
        <taxon>Monoblepharidales</taxon>
        <taxon>Harpochytriaceae</taxon>
        <taxon>Harpochytrium</taxon>
    </lineage>
</organism>
<evidence type="ECO:0000256" key="12">
    <source>
        <dbReference type="ARBA" id="ARBA00023136"/>
    </source>
</evidence>
<sequence length="74" mass="7601">MIMVGKLIGAGAASIALGGAAVGIGVIFGSLLVGISRNPSLRRELFQMAILGFALTEAMGLFALMMALILLYAF</sequence>
<dbReference type="Pfam" id="PF00137">
    <property type="entry name" value="ATP-synt_C"/>
    <property type="match status" value="1"/>
</dbReference>
<reference evidence="15" key="2">
    <citation type="journal article" date="2003" name="Nucleic Acids Res.">
        <title>Evolution of monoblepharidalean fungi based on complete mitochondrial genome sequences.</title>
        <authorList>
            <person name="Bullerwell C.E."/>
            <person name="Forget L."/>
            <person name="Lang B.F."/>
        </authorList>
    </citation>
    <scope>NUCLEOTIDE SEQUENCE</scope>
    <source>
        <strain evidence="15">JEL94</strain>
    </source>
</reference>
<keyword evidence="6 13" id="KW-0812">Transmembrane</keyword>
<dbReference type="HAMAP" id="MF_01396">
    <property type="entry name" value="ATP_synth_c_bact"/>
    <property type="match status" value="1"/>
</dbReference>
<dbReference type="InterPro" id="IPR038662">
    <property type="entry name" value="ATP_synth_F0_csu_sf"/>
</dbReference>
<evidence type="ECO:0000256" key="9">
    <source>
        <dbReference type="ARBA" id="ARBA00023065"/>
    </source>
</evidence>
<name>Q85JC2_9FUNG</name>
<dbReference type="GO" id="GO:0045259">
    <property type="term" value="C:proton-transporting ATP synthase complex"/>
    <property type="evidence" value="ECO:0007669"/>
    <property type="project" value="UniProtKB-KW"/>
</dbReference>
<feature type="transmembrane region" description="Helical" evidence="13">
    <location>
        <begin position="45"/>
        <end position="73"/>
    </location>
</feature>